<proteinExistence type="predicted"/>
<evidence type="ECO:0000313" key="1">
    <source>
        <dbReference type="EMBL" id="MPM21919.1"/>
    </source>
</evidence>
<sequence>MVGLCFHQHLGILIEGDDHALQVLLFGKVDASFDDSLMTAMQSIKYTYADRHALLP</sequence>
<reference evidence="1" key="1">
    <citation type="submission" date="2019-08" db="EMBL/GenBank/DDBJ databases">
        <authorList>
            <person name="Kucharzyk K."/>
            <person name="Murdoch R.W."/>
            <person name="Higgins S."/>
            <person name="Loffler F."/>
        </authorList>
    </citation>
    <scope>NUCLEOTIDE SEQUENCE</scope>
</reference>
<gene>
    <name evidence="1" type="ORF">SDC9_68369</name>
</gene>
<comment type="caution">
    <text evidence="1">The sequence shown here is derived from an EMBL/GenBank/DDBJ whole genome shotgun (WGS) entry which is preliminary data.</text>
</comment>
<dbReference type="EMBL" id="VSSQ01003696">
    <property type="protein sequence ID" value="MPM21919.1"/>
    <property type="molecule type" value="Genomic_DNA"/>
</dbReference>
<accession>A0A644Y0N8</accession>
<protein>
    <submittedName>
        <fullName evidence="1">Uncharacterized protein</fullName>
    </submittedName>
</protein>
<organism evidence="1">
    <name type="scientific">bioreactor metagenome</name>
    <dbReference type="NCBI Taxonomy" id="1076179"/>
    <lineage>
        <taxon>unclassified sequences</taxon>
        <taxon>metagenomes</taxon>
        <taxon>ecological metagenomes</taxon>
    </lineage>
</organism>
<name>A0A644Y0N8_9ZZZZ</name>
<dbReference type="AlphaFoldDB" id="A0A644Y0N8"/>